<dbReference type="GO" id="GO:0005524">
    <property type="term" value="F:ATP binding"/>
    <property type="evidence" value="ECO:0007669"/>
    <property type="project" value="InterPro"/>
</dbReference>
<dbReference type="Pfam" id="PF03109">
    <property type="entry name" value="ABC1"/>
    <property type="match status" value="1"/>
</dbReference>
<dbReference type="InterPro" id="IPR011009">
    <property type="entry name" value="Kinase-like_dom_sf"/>
</dbReference>
<keyword evidence="4" id="KW-0808">Transferase</keyword>
<dbReference type="GO" id="GO:0004674">
    <property type="term" value="F:protein serine/threonine kinase activity"/>
    <property type="evidence" value="ECO:0007669"/>
    <property type="project" value="UniProtKB-KW"/>
</dbReference>
<evidence type="ECO:0000256" key="2">
    <source>
        <dbReference type="SAM" id="Phobius"/>
    </source>
</evidence>
<proteinExistence type="inferred from homology"/>
<dbReference type="KEGG" id="tam:Theam_1345"/>
<keyword evidence="2" id="KW-0472">Membrane</keyword>
<dbReference type="HOGENOM" id="CLU_006533_0_0_0"/>
<dbReference type="OrthoDB" id="9795390at2"/>
<evidence type="ECO:0000259" key="3">
    <source>
        <dbReference type="PROSITE" id="PS50011"/>
    </source>
</evidence>
<dbReference type="InterPro" id="IPR004147">
    <property type="entry name" value="ABC1_dom"/>
</dbReference>
<feature type="transmembrane region" description="Helical" evidence="2">
    <location>
        <begin position="467"/>
        <end position="493"/>
    </location>
</feature>
<organism evidence="4 5">
    <name type="scientific">Thermovibrio ammonificans (strain DSM 15698 / JCM 12110 / HB-1)</name>
    <dbReference type="NCBI Taxonomy" id="648996"/>
    <lineage>
        <taxon>Bacteria</taxon>
        <taxon>Pseudomonadati</taxon>
        <taxon>Aquificota</taxon>
        <taxon>Aquificia</taxon>
        <taxon>Desulfurobacteriales</taxon>
        <taxon>Desulfurobacteriaceae</taxon>
        <taxon>Thermovibrio</taxon>
    </lineage>
</organism>
<evidence type="ECO:0000313" key="4">
    <source>
        <dbReference type="EMBL" id="ADU97308.1"/>
    </source>
</evidence>
<feature type="domain" description="Protein kinase" evidence="3">
    <location>
        <begin position="115"/>
        <end position="419"/>
    </location>
</feature>
<dbReference type="InterPro" id="IPR000719">
    <property type="entry name" value="Prot_kinase_dom"/>
</dbReference>
<dbReference type="PANTHER" id="PTHR10566">
    <property type="entry name" value="CHAPERONE-ACTIVITY OF BC1 COMPLEX CABC1 -RELATED"/>
    <property type="match status" value="1"/>
</dbReference>
<reference evidence="4" key="1">
    <citation type="submission" date="2011-01" db="EMBL/GenBank/DDBJ databases">
        <title>Complete sequence of chromosome of Thermovibrio ammonificans HB-1.</title>
        <authorList>
            <consortium name="US DOE Joint Genome Institute"/>
            <person name="Lucas S."/>
            <person name="Copeland A."/>
            <person name="Lapidus A."/>
            <person name="Cheng J.-F."/>
            <person name="Goodwin L."/>
            <person name="Pitluck S."/>
            <person name="Davenport K."/>
            <person name="Detter J.C."/>
            <person name="Han C."/>
            <person name="Tapia R."/>
            <person name="Land M."/>
            <person name="Hauser L."/>
            <person name="Kyrpides N."/>
            <person name="Ivanova N."/>
            <person name="Ovchinnikova G."/>
            <person name="Vetriani C."/>
            <person name="Woyke T."/>
        </authorList>
    </citation>
    <scope>NUCLEOTIDE SEQUENCE [LARGE SCALE GENOMIC DNA]</scope>
    <source>
        <strain evidence="4">HB-1</strain>
    </source>
</reference>
<dbReference type="Proteomes" id="UP000006362">
    <property type="component" value="Chromosome"/>
</dbReference>
<evidence type="ECO:0000256" key="1">
    <source>
        <dbReference type="ARBA" id="ARBA00009670"/>
    </source>
</evidence>
<keyword evidence="2" id="KW-1133">Transmembrane helix</keyword>
<dbReference type="EMBL" id="CP002444">
    <property type="protein sequence ID" value="ADU97308.1"/>
    <property type="molecule type" value="Genomic_DNA"/>
</dbReference>
<evidence type="ECO:0000313" key="5">
    <source>
        <dbReference type="Proteomes" id="UP000006362"/>
    </source>
</evidence>
<dbReference type="PROSITE" id="PS50011">
    <property type="entry name" value="PROTEIN_KINASE_DOM"/>
    <property type="match status" value="1"/>
</dbReference>
<dbReference type="PANTHER" id="PTHR10566:SF113">
    <property type="entry name" value="PROTEIN ACTIVITY OF BC1 COMPLEX KINASE 7, CHLOROPLASTIC"/>
    <property type="match status" value="1"/>
</dbReference>
<dbReference type="AlphaFoldDB" id="E8T3Q1"/>
<dbReference type="eggNOG" id="COG0661">
    <property type="taxonomic scope" value="Bacteria"/>
</dbReference>
<protein>
    <submittedName>
        <fullName evidence="4">Serine/threonine protein kinase</fullName>
    </submittedName>
</protein>
<dbReference type="SUPFAM" id="SSF56112">
    <property type="entry name" value="Protein kinase-like (PK-like)"/>
    <property type="match status" value="1"/>
</dbReference>
<dbReference type="Gene3D" id="1.10.510.10">
    <property type="entry name" value="Transferase(Phosphotransferase) domain 1"/>
    <property type="match status" value="1"/>
</dbReference>
<keyword evidence="4" id="KW-0418">Kinase</keyword>
<keyword evidence="5" id="KW-1185">Reference proteome</keyword>
<keyword evidence="2" id="KW-0812">Transmembrane</keyword>
<dbReference type="CDD" id="cd05121">
    <property type="entry name" value="ABC1_ADCK3-like"/>
    <property type="match status" value="1"/>
</dbReference>
<dbReference type="SMART" id="SM00220">
    <property type="entry name" value="S_TKc"/>
    <property type="match status" value="1"/>
</dbReference>
<comment type="similarity">
    <text evidence="1">Belongs to the protein kinase superfamily. ADCK protein kinase family.</text>
</comment>
<dbReference type="STRING" id="648996.Theam_1345"/>
<name>E8T3Q1_THEA1</name>
<gene>
    <name evidence="4" type="ordered locus">Theam_1345</name>
</gene>
<dbReference type="InterPro" id="IPR050154">
    <property type="entry name" value="UbiB_kinase"/>
</dbReference>
<dbReference type="RefSeq" id="WP_013538094.1">
    <property type="nucleotide sequence ID" value="NC_014926.1"/>
</dbReference>
<accession>E8T3Q1</accession>
<dbReference type="Gene3D" id="3.30.200.20">
    <property type="entry name" value="Phosphorylase Kinase, domain 1"/>
    <property type="match status" value="1"/>
</dbReference>
<sequence>MGSFKRLWQVIAFTYLCAFEHVSSLVGEPLAKAVALLLFYPYRELLNLPQPVRVRVAFERLGGAFVKVGQLLSTRVDILPPEFIKELEKLQDRVPPQPLEELLSAYPELKGVFRRIDPEPIGSGSVAQVHRAVLKNGKEVAVKIIRPQAEKLIKQDVAILRRSVSFLTLFVPFFKEFRLPQIVSEIERMLLSELDLSAEAAYMELFRKFSAEEPSLFVPGVIWELSGRRILVTEFVKGKKLTEFTGAGLTGKEREELARRFVNIVHRTIFELGVFHGDLHPGNVFLLDDGRIALVDFGIVGRLSPDTLNQFFLFSVGVMNRDPDLIVAALRRIGALPDKVNERLLKREILVFLDKYYNKPLSQIDAEKLFYEELATARRFKIVLPEELVVLMKTIAHTESIARLIYPDFRLPPLLKPYLMKVAPCFAVSMVKREGMNLLFSYGELVRELPSLLKEVEKEPEQTTFSIFWGFALLGFSLVLVFTPKLVAVYLPALFLSYKMAKRAVPVTRK</sequence>
<keyword evidence="4" id="KW-0723">Serine/threonine-protein kinase</keyword>